<feature type="active site" description="Charge relay system" evidence="5">
    <location>
        <position position="418"/>
    </location>
</feature>
<evidence type="ECO:0000256" key="2">
    <source>
        <dbReference type="ARBA" id="ARBA00022670"/>
    </source>
</evidence>
<evidence type="ECO:0000313" key="8">
    <source>
        <dbReference type="EMBL" id="RSN79116.1"/>
    </source>
</evidence>
<evidence type="ECO:0000256" key="3">
    <source>
        <dbReference type="ARBA" id="ARBA00022801"/>
    </source>
</evidence>
<name>A0A3R9QL12_9CREN</name>
<gene>
    <name evidence="8" type="ORF">D6D85_00015</name>
</gene>
<dbReference type="EMBL" id="RCOS01000001">
    <property type="protein sequence ID" value="RSN79116.1"/>
    <property type="molecule type" value="Genomic_DNA"/>
</dbReference>
<dbReference type="PROSITE" id="PS51892">
    <property type="entry name" value="SUBTILASE"/>
    <property type="match status" value="1"/>
</dbReference>
<accession>A0A3R9QL12</accession>
<evidence type="ECO:0000256" key="6">
    <source>
        <dbReference type="RuleBase" id="RU003355"/>
    </source>
</evidence>
<evidence type="ECO:0000256" key="5">
    <source>
        <dbReference type="PIRSR" id="PIRSR615500-1"/>
    </source>
</evidence>
<dbReference type="InterPro" id="IPR022398">
    <property type="entry name" value="Peptidase_S8_His-AS"/>
</dbReference>
<sequence>MSRKVLFCVGILLIISPILHVEGELTYKVKLIDGSTVYVSNETGFLQVTGISPAERHIIWRDSKGLYVVPKGINLSRFDIQLFNVEYLLKEGYYNMPFIPVIVVFSSLNQSALESSLEGENLGKITAKYTIIPAVAAVIYTNSTERAFQKLSNVNGRIWLDRKVHAYLNVSVPLIGAPSIWNLGYNGSGIKIAILDTGIDTSHPDFHFPNGTSKVKVNVNFGSDGTTDDLNGHGTHVASIAAGTGAASNGKFTGVAPGAILWNVKVLNKAGEGLTSWVISGIQYAALGPDNRSKTGDEADILSLSLGSFDNTDGDDPLSLAVDNAVMAGAVVVVSAGNEGTGYHTVGTPGCSKMAITVGASDKSDILAGFSSWGPSADLRIKPDVLAPGVSIIAARASKGSIQPIPENSYYAQLSGTSMAAPHVSGVVALIKQAHPNWDPLTIKNALISTGRDLKYNVYQQGGGRVNAAASVLTKLIPVNASISLGLINGTRKFNLTFLNTGDKDISISLRPSLFDILGRNFTNSVSLNSTILRVPAGKNSSISVFIDPTGLPESYYSGVIWTNYSIKGSYLHAIFSFSLVHEPVVLFTGSYVENGVIKLNLTAIGPDILNRTEYAVDDTSSVKEDMLYLGLKAEDVQLSLDGKKYSDGIHTVYVRAVDKNGKAGPWTKVYFSTRTLYARYNLISLIFSRKNYHASDLAKALPLITMISRWDPAKQDYFSYIPGFSGPEDDFLIEIGSGYFVYLSSSGKLVEVIEP</sequence>
<feature type="active site" description="Charge relay system" evidence="5">
    <location>
        <position position="233"/>
    </location>
</feature>
<keyword evidence="9" id="KW-1185">Reference proteome</keyword>
<evidence type="ECO:0000259" key="7">
    <source>
        <dbReference type="Pfam" id="PF00082"/>
    </source>
</evidence>
<keyword evidence="2 6" id="KW-0645">Protease</keyword>
<dbReference type="CDD" id="cd07487">
    <property type="entry name" value="Peptidases_S8_1"/>
    <property type="match status" value="1"/>
</dbReference>
<dbReference type="InterPro" id="IPR023827">
    <property type="entry name" value="Peptidase_S8_Asp-AS"/>
</dbReference>
<evidence type="ECO:0000256" key="4">
    <source>
        <dbReference type="ARBA" id="ARBA00022825"/>
    </source>
</evidence>
<dbReference type="InterPro" id="IPR023828">
    <property type="entry name" value="Peptidase_S8_Ser-AS"/>
</dbReference>
<dbReference type="PANTHER" id="PTHR43806:SF65">
    <property type="entry name" value="SERINE PROTEASE APRX"/>
    <property type="match status" value="1"/>
</dbReference>
<dbReference type="Proteomes" id="UP000277582">
    <property type="component" value="Unassembled WGS sequence"/>
</dbReference>
<dbReference type="Gene3D" id="3.40.50.200">
    <property type="entry name" value="Peptidase S8/S53 domain"/>
    <property type="match status" value="1"/>
</dbReference>
<dbReference type="PRINTS" id="PR00723">
    <property type="entry name" value="SUBTILISIN"/>
</dbReference>
<dbReference type="SUPFAM" id="SSF52743">
    <property type="entry name" value="Subtilisin-like"/>
    <property type="match status" value="1"/>
</dbReference>
<protein>
    <recommendedName>
        <fullName evidence="7">Peptidase S8/S53 domain-containing protein</fullName>
    </recommendedName>
</protein>
<dbReference type="InterPro" id="IPR015500">
    <property type="entry name" value="Peptidase_S8_subtilisin-rel"/>
</dbReference>
<dbReference type="InterPro" id="IPR036852">
    <property type="entry name" value="Peptidase_S8/S53_dom_sf"/>
</dbReference>
<keyword evidence="3 6" id="KW-0378">Hydrolase</keyword>
<proteinExistence type="inferred from homology"/>
<dbReference type="OrthoDB" id="341609at2157"/>
<feature type="active site" description="Charge relay system" evidence="5">
    <location>
        <position position="196"/>
    </location>
</feature>
<dbReference type="PROSITE" id="PS00137">
    <property type="entry name" value="SUBTILASE_HIS"/>
    <property type="match status" value="1"/>
</dbReference>
<dbReference type="InterPro" id="IPR000209">
    <property type="entry name" value="Peptidase_S8/S53_dom"/>
</dbReference>
<evidence type="ECO:0000256" key="1">
    <source>
        <dbReference type="ARBA" id="ARBA00011073"/>
    </source>
</evidence>
<keyword evidence="4 6" id="KW-0720">Serine protease</keyword>
<evidence type="ECO:0000313" key="9">
    <source>
        <dbReference type="Proteomes" id="UP000277582"/>
    </source>
</evidence>
<feature type="domain" description="Peptidase S8/S53" evidence="7">
    <location>
        <begin position="187"/>
        <end position="457"/>
    </location>
</feature>
<dbReference type="PANTHER" id="PTHR43806">
    <property type="entry name" value="PEPTIDASE S8"/>
    <property type="match status" value="1"/>
</dbReference>
<dbReference type="GO" id="GO:0004252">
    <property type="term" value="F:serine-type endopeptidase activity"/>
    <property type="evidence" value="ECO:0007669"/>
    <property type="project" value="InterPro"/>
</dbReference>
<dbReference type="PROSITE" id="PS00138">
    <property type="entry name" value="SUBTILASE_SER"/>
    <property type="match status" value="1"/>
</dbReference>
<comment type="caution">
    <text evidence="8">The sequence shown here is derived from an EMBL/GenBank/DDBJ whole genome shotgun (WGS) entry which is preliminary data.</text>
</comment>
<organism evidence="8 9">
    <name type="scientific">Candidatus Methanodesulfokora washburnensis</name>
    <dbReference type="NCBI Taxonomy" id="2478471"/>
    <lineage>
        <taxon>Archaea</taxon>
        <taxon>Thermoproteota</taxon>
        <taxon>Candidatus Korarchaeia</taxon>
        <taxon>Candidatus Korarchaeia incertae sedis</taxon>
        <taxon>Candidatus Methanodesulfokora</taxon>
    </lineage>
</organism>
<dbReference type="RefSeq" id="WP_125669989.1">
    <property type="nucleotide sequence ID" value="NZ_RCOS01000001.1"/>
</dbReference>
<dbReference type="AlphaFoldDB" id="A0A3R9QL12"/>
<dbReference type="InterPro" id="IPR050131">
    <property type="entry name" value="Peptidase_S8_subtilisin-like"/>
</dbReference>
<reference evidence="8 9" key="1">
    <citation type="submission" date="2018-10" db="EMBL/GenBank/DDBJ databases">
        <title>Co-occurring genomic capacity for anaerobic methane metabolism and dissimilatory sulfite reduction discovered in the Korarchaeota.</title>
        <authorList>
            <person name="Mckay L.J."/>
            <person name="Dlakic M."/>
            <person name="Fields M.W."/>
            <person name="Delmont T.O."/>
            <person name="Eren A.M."/>
            <person name="Jay Z.J."/>
            <person name="Klingelsmith K.B."/>
            <person name="Rusch D.B."/>
            <person name="Inskeep W.P."/>
        </authorList>
    </citation>
    <scope>NUCLEOTIDE SEQUENCE [LARGE SCALE GENOMIC DNA]</scope>
    <source>
        <strain evidence="8 9">MDKW</strain>
    </source>
</reference>
<comment type="similarity">
    <text evidence="1 6">Belongs to the peptidase S8 family.</text>
</comment>
<dbReference type="Pfam" id="PF00082">
    <property type="entry name" value="Peptidase_S8"/>
    <property type="match status" value="1"/>
</dbReference>
<dbReference type="PROSITE" id="PS00136">
    <property type="entry name" value="SUBTILASE_ASP"/>
    <property type="match status" value="1"/>
</dbReference>
<dbReference type="GO" id="GO:0006508">
    <property type="term" value="P:proteolysis"/>
    <property type="evidence" value="ECO:0007669"/>
    <property type="project" value="UniProtKB-KW"/>
</dbReference>